<dbReference type="EMBL" id="APVH01000013">
    <property type="protein sequence ID" value="EPX84025.1"/>
    <property type="molecule type" value="Genomic_DNA"/>
</dbReference>
<protein>
    <submittedName>
        <fullName evidence="2">Uncharacterized protein</fullName>
    </submittedName>
</protein>
<dbReference type="Proteomes" id="UP000015347">
    <property type="component" value="Unassembled WGS sequence"/>
</dbReference>
<evidence type="ECO:0000256" key="1">
    <source>
        <dbReference type="SAM" id="MobiDB-lite"/>
    </source>
</evidence>
<organism evidence="2 3">
    <name type="scientific">Salipiger mucosus DSM 16094</name>
    <dbReference type="NCBI Taxonomy" id="1123237"/>
    <lineage>
        <taxon>Bacteria</taxon>
        <taxon>Pseudomonadati</taxon>
        <taxon>Pseudomonadota</taxon>
        <taxon>Alphaproteobacteria</taxon>
        <taxon>Rhodobacterales</taxon>
        <taxon>Roseobacteraceae</taxon>
        <taxon>Salipiger</taxon>
    </lineage>
</organism>
<sequence>MAKKPGKKAPIRRGQRRRESPTSKFITDEEQAAINEWMKTNEVEVLEPVDPNAPPEEESEDES</sequence>
<dbReference type="RefSeq" id="WP_020038220.1">
    <property type="nucleotide sequence ID" value="NZ_KE557274.1"/>
</dbReference>
<evidence type="ECO:0000313" key="2">
    <source>
        <dbReference type="EMBL" id="EPX84025.1"/>
    </source>
</evidence>
<proteinExistence type="predicted"/>
<feature type="compositionally biased region" description="Basic residues" evidence="1">
    <location>
        <begin position="1"/>
        <end position="16"/>
    </location>
</feature>
<gene>
    <name evidence="2" type="ORF">Salmuc_01800</name>
</gene>
<reference evidence="3" key="1">
    <citation type="journal article" date="2014" name="Stand. Genomic Sci.">
        <title>Genome sequence of the exopolysaccharide-producing Salipiger mucosus type strain (DSM 16094(T)), a moderately halophilic member of the Roseobacter clade.</title>
        <authorList>
            <person name="Riedel T."/>
            <person name="Spring S."/>
            <person name="Fiebig A."/>
            <person name="Petersen J."/>
            <person name="Kyrpides N.C."/>
            <person name="Goker M."/>
            <person name="Klenk H.P."/>
        </authorList>
    </citation>
    <scope>NUCLEOTIDE SEQUENCE [LARGE SCALE GENOMIC DNA]</scope>
    <source>
        <strain evidence="3">DSM 16094</strain>
    </source>
</reference>
<dbReference type="STRING" id="1123237.Salmuc_01800"/>
<dbReference type="AlphaFoldDB" id="S9S1E3"/>
<comment type="caution">
    <text evidence="2">The sequence shown here is derived from an EMBL/GenBank/DDBJ whole genome shotgun (WGS) entry which is preliminary data.</text>
</comment>
<evidence type="ECO:0000313" key="3">
    <source>
        <dbReference type="Proteomes" id="UP000015347"/>
    </source>
</evidence>
<dbReference type="HOGENOM" id="CLU_2883328_0_0_5"/>
<feature type="region of interest" description="Disordered" evidence="1">
    <location>
        <begin position="1"/>
        <end position="63"/>
    </location>
</feature>
<keyword evidence="3" id="KW-1185">Reference proteome</keyword>
<accession>S9S1E3</accession>
<name>S9S1E3_9RHOB</name>